<dbReference type="Gene3D" id="1.25.40.10">
    <property type="entry name" value="Tetratricopeptide repeat domain"/>
    <property type="match status" value="1"/>
</dbReference>
<dbReference type="AlphaFoldDB" id="A0AAN9E020"/>
<dbReference type="EMBL" id="JAYWIO010000008">
    <property type="protein sequence ID" value="KAK7243056.1"/>
    <property type="molecule type" value="Genomic_DNA"/>
</dbReference>
<name>A0AAN9E020_CROPI</name>
<dbReference type="PANTHER" id="PTHR47926:SF379">
    <property type="entry name" value="TETRATRICOPEPTIDE-LIKE HELICAL DOMAIN SUPERFAMILY"/>
    <property type="match status" value="1"/>
</dbReference>
<dbReference type="GO" id="GO:0009451">
    <property type="term" value="P:RNA modification"/>
    <property type="evidence" value="ECO:0007669"/>
    <property type="project" value="InterPro"/>
</dbReference>
<sequence>MDENMKKFQNKLKEVELEAEHLLLARHQLVENDKLRNGNREALTALRRRAKTTKTSIPSPFESIMKGVAGTGSRPLVQEVCTTCGKHDSFEQTWMMFPGTDLYARIPFHAAHVILETDQAQLDFEAKKLQSTVKEKSYLISETGALADKISPGILKSIVTLNDQSNVVGMVEEGRNHFDSMRNLYGIEPQLEHYGLMVDLYGRAGHLEEALSFINSMPLKPHAGAWSALLHACRMYKNKEIDEFASQKIVELEANNDGAYVLLSKVYADHKNWEGVRNLRQKMKTAGVKKLPGCSVIIEVDGEMHEFIVGDKSHPRYDEIELKIEEISRCVRLAGYVAHTSNVLFDIEEEEKENALVRHSEKVAIVFGLISLKEGWLLQFLNMNNTGVWAMNNTGVHTLRLDMFVWATLSQHISMVFHNDGKKHFENHVGVVRLKKQKQFQLGILYGSLWYGLFGLAGTI</sequence>
<evidence type="ECO:0000256" key="3">
    <source>
        <dbReference type="SAM" id="Coils"/>
    </source>
</evidence>
<comment type="similarity">
    <text evidence="1">Belongs to the PPR family. PCMP-H subfamily.</text>
</comment>
<organism evidence="5 6">
    <name type="scientific">Crotalaria pallida</name>
    <name type="common">Smooth rattlebox</name>
    <name type="synonym">Crotalaria striata</name>
    <dbReference type="NCBI Taxonomy" id="3830"/>
    <lineage>
        <taxon>Eukaryota</taxon>
        <taxon>Viridiplantae</taxon>
        <taxon>Streptophyta</taxon>
        <taxon>Embryophyta</taxon>
        <taxon>Tracheophyta</taxon>
        <taxon>Spermatophyta</taxon>
        <taxon>Magnoliopsida</taxon>
        <taxon>eudicotyledons</taxon>
        <taxon>Gunneridae</taxon>
        <taxon>Pentapetalae</taxon>
        <taxon>rosids</taxon>
        <taxon>fabids</taxon>
        <taxon>Fabales</taxon>
        <taxon>Fabaceae</taxon>
        <taxon>Papilionoideae</taxon>
        <taxon>50 kb inversion clade</taxon>
        <taxon>genistoids sensu lato</taxon>
        <taxon>core genistoids</taxon>
        <taxon>Crotalarieae</taxon>
        <taxon>Crotalaria</taxon>
    </lineage>
</organism>
<feature type="coiled-coil region" evidence="3">
    <location>
        <begin position="5"/>
        <end position="32"/>
    </location>
</feature>
<protein>
    <recommendedName>
        <fullName evidence="4">DYW domain-containing protein</fullName>
    </recommendedName>
</protein>
<dbReference type="InterPro" id="IPR046960">
    <property type="entry name" value="PPR_At4g14850-like_plant"/>
</dbReference>
<dbReference type="Proteomes" id="UP001372338">
    <property type="component" value="Unassembled WGS sequence"/>
</dbReference>
<dbReference type="Pfam" id="PF20431">
    <property type="entry name" value="E_motif"/>
    <property type="match status" value="1"/>
</dbReference>
<proteinExistence type="inferred from homology"/>
<dbReference type="PANTHER" id="PTHR47926">
    <property type="entry name" value="PENTATRICOPEPTIDE REPEAT-CONTAINING PROTEIN"/>
    <property type="match status" value="1"/>
</dbReference>
<dbReference type="FunFam" id="1.25.40.10:FF:000242">
    <property type="entry name" value="Pentatricopeptide repeat-containing protein"/>
    <property type="match status" value="1"/>
</dbReference>
<comment type="caution">
    <text evidence="5">The sequence shown here is derived from an EMBL/GenBank/DDBJ whole genome shotgun (WGS) entry which is preliminary data.</text>
</comment>
<evidence type="ECO:0000313" key="5">
    <source>
        <dbReference type="EMBL" id="KAK7243056.1"/>
    </source>
</evidence>
<dbReference type="Pfam" id="PF20430">
    <property type="entry name" value="Eplus_motif"/>
    <property type="match status" value="1"/>
</dbReference>
<keyword evidence="6" id="KW-1185">Reference proteome</keyword>
<dbReference type="Pfam" id="PF14432">
    <property type="entry name" value="DYW_deaminase"/>
    <property type="match status" value="1"/>
</dbReference>
<dbReference type="InterPro" id="IPR011990">
    <property type="entry name" value="TPR-like_helical_dom_sf"/>
</dbReference>
<dbReference type="GO" id="GO:0003723">
    <property type="term" value="F:RNA binding"/>
    <property type="evidence" value="ECO:0007669"/>
    <property type="project" value="InterPro"/>
</dbReference>
<keyword evidence="2" id="KW-0677">Repeat</keyword>
<feature type="domain" description="DYW" evidence="4">
    <location>
        <begin position="335"/>
        <end position="380"/>
    </location>
</feature>
<dbReference type="InterPro" id="IPR002885">
    <property type="entry name" value="PPR_rpt"/>
</dbReference>
<evidence type="ECO:0000256" key="2">
    <source>
        <dbReference type="ARBA" id="ARBA00022737"/>
    </source>
</evidence>
<dbReference type="InterPro" id="IPR046848">
    <property type="entry name" value="E_motif"/>
</dbReference>
<dbReference type="InterPro" id="IPR046849">
    <property type="entry name" value="E2_motif"/>
</dbReference>
<evidence type="ECO:0000313" key="6">
    <source>
        <dbReference type="Proteomes" id="UP001372338"/>
    </source>
</evidence>
<dbReference type="Pfam" id="PF01535">
    <property type="entry name" value="PPR"/>
    <property type="match status" value="1"/>
</dbReference>
<gene>
    <name evidence="5" type="ORF">RIF29_37840</name>
</gene>
<evidence type="ECO:0000256" key="1">
    <source>
        <dbReference type="ARBA" id="ARBA00006643"/>
    </source>
</evidence>
<reference evidence="5 6" key="1">
    <citation type="submission" date="2024-01" db="EMBL/GenBank/DDBJ databases">
        <title>The genomes of 5 underutilized Papilionoideae crops provide insights into root nodulation and disease resistanc.</title>
        <authorList>
            <person name="Yuan L."/>
        </authorList>
    </citation>
    <scope>NUCLEOTIDE SEQUENCE [LARGE SCALE GENOMIC DNA]</scope>
    <source>
        <strain evidence="5">ZHUSHIDOU_FW_LH</strain>
        <tissue evidence="5">Leaf</tissue>
    </source>
</reference>
<accession>A0AAN9E020</accession>
<keyword evidence="3" id="KW-0175">Coiled coil</keyword>
<dbReference type="GO" id="GO:0008270">
    <property type="term" value="F:zinc ion binding"/>
    <property type="evidence" value="ECO:0007669"/>
    <property type="project" value="InterPro"/>
</dbReference>
<dbReference type="InterPro" id="IPR032867">
    <property type="entry name" value="DYW_dom"/>
</dbReference>
<evidence type="ECO:0000259" key="4">
    <source>
        <dbReference type="Pfam" id="PF14432"/>
    </source>
</evidence>